<gene>
    <name evidence="3" type="ORF">A3D83_03385</name>
</gene>
<protein>
    <recommendedName>
        <fullName evidence="5">AAA+ ATPase domain-containing protein</fullName>
    </recommendedName>
</protein>
<dbReference type="AlphaFoldDB" id="A0A1F5JZD1"/>
<evidence type="ECO:0008006" key="5">
    <source>
        <dbReference type="Google" id="ProtNLM"/>
    </source>
</evidence>
<dbReference type="Pfam" id="PF13635">
    <property type="entry name" value="DUF4143"/>
    <property type="match status" value="1"/>
</dbReference>
<evidence type="ECO:0000313" key="3">
    <source>
        <dbReference type="EMBL" id="OGE33992.1"/>
    </source>
</evidence>
<dbReference type="InterPro" id="IPR027417">
    <property type="entry name" value="P-loop_NTPase"/>
</dbReference>
<evidence type="ECO:0000313" key="4">
    <source>
        <dbReference type="Proteomes" id="UP000177258"/>
    </source>
</evidence>
<evidence type="ECO:0000259" key="1">
    <source>
        <dbReference type="Pfam" id="PF13173"/>
    </source>
</evidence>
<dbReference type="InterPro" id="IPR025420">
    <property type="entry name" value="DUF4143"/>
</dbReference>
<feature type="domain" description="DUF4143" evidence="2">
    <location>
        <begin position="186"/>
        <end position="342"/>
    </location>
</feature>
<reference evidence="3 4" key="1">
    <citation type="journal article" date="2016" name="Nat. Commun.">
        <title>Thousands of microbial genomes shed light on interconnected biogeochemical processes in an aquifer system.</title>
        <authorList>
            <person name="Anantharaman K."/>
            <person name="Brown C.T."/>
            <person name="Hug L.A."/>
            <person name="Sharon I."/>
            <person name="Castelle C.J."/>
            <person name="Probst A.J."/>
            <person name="Thomas B.C."/>
            <person name="Singh A."/>
            <person name="Wilkins M.J."/>
            <person name="Karaoz U."/>
            <person name="Brodie E.L."/>
            <person name="Williams K.H."/>
            <person name="Hubbard S.S."/>
            <person name="Banfield J.F."/>
        </authorList>
    </citation>
    <scope>NUCLEOTIDE SEQUENCE [LARGE SCALE GENOMIC DNA]</scope>
</reference>
<dbReference type="Proteomes" id="UP000177258">
    <property type="component" value="Unassembled WGS sequence"/>
</dbReference>
<dbReference type="PANTHER" id="PTHR43566">
    <property type="entry name" value="CONSERVED PROTEIN"/>
    <property type="match status" value="1"/>
</dbReference>
<comment type="caution">
    <text evidence="3">The sequence shown here is derived from an EMBL/GenBank/DDBJ whole genome shotgun (WGS) entry which is preliminary data.</text>
</comment>
<dbReference type="InterPro" id="IPR041682">
    <property type="entry name" value="AAA_14"/>
</dbReference>
<feature type="domain" description="AAA" evidence="1">
    <location>
        <begin position="16"/>
        <end position="137"/>
    </location>
</feature>
<sequence length="378" mass="43502">MITRFYNNLTPFLKENRALIIYGPRRVGKTTLLQNFLSMTPLKYKLDSGDNIRLQELLGSQDFPRILEYAEGYELIVLDEAQLIPNIGMGIKILVDQVPGLKIIATGSSSFDLANQVGEPLTGRKTTLTLYPVAQLELEAQYNRHELKQKLPEYLIFGSYPEVLTAKTKEEKIQILEELVNSYIFKDIFALQQLKGSKVLLDLLKLLAFQVGNEVSLNELATNLSIDVKTVGRYLDLLEKAFIIVHFTAFSRNLRSEVVSTSKYFFFDNGIRNAVISQFNPLDLRNDIGSLWENFLMMERMKKRAYKNIHGYSYFWRTYGQKEIDLIEERGGKIFPYEFKWSPKGKVLSPKEWISAYPLAENLLTVTSDNYLDFIVKA</sequence>
<name>A0A1F5JZD1_9BACT</name>
<accession>A0A1F5JZD1</accession>
<evidence type="ECO:0000259" key="2">
    <source>
        <dbReference type="Pfam" id="PF13635"/>
    </source>
</evidence>
<dbReference type="PANTHER" id="PTHR43566:SF1">
    <property type="entry name" value="AAA+ ATPASE DOMAIN-CONTAINING PROTEIN"/>
    <property type="match status" value="1"/>
</dbReference>
<dbReference type="EMBL" id="MFDB01000001">
    <property type="protein sequence ID" value="OGE33992.1"/>
    <property type="molecule type" value="Genomic_DNA"/>
</dbReference>
<dbReference type="Pfam" id="PF13173">
    <property type="entry name" value="AAA_14"/>
    <property type="match status" value="1"/>
</dbReference>
<dbReference type="SUPFAM" id="SSF52540">
    <property type="entry name" value="P-loop containing nucleoside triphosphate hydrolases"/>
    <property type="match status" value="1"/>
</dbReference>
<organism evidence="3 4">
    <name type="scientific">Candidatus Daviesbacteria bacterium RIFCSPHIGHO2_02_FULL_41_10</name>
    <dbReference type="NCBI Taxonomy" id="1797774"/>
    <lineage>
        <taxon>Bacteria</taxon>
        <taxon>Candidatus Daviesiibacteriota</taxon>
    </lineage>
</organism>
<dbReference type="Gene3D" id="3.40.50.300">
    <property type="entry name" value="P-loop containing nucleotide triphosphate hydrolases"/>
    <property type="match status" value="1"/>
</dbReference>
<proteinExistence type="predicted"/>